<proteinExistence type="predicted"/>
<evidence type="ECO:0000313" key="1">
    <source>
        <dbReference type="EMBL" id="MCK8481316.1"/>
    </source>
</evidence>
<dbReference type="RefSeq" id="WP_248413263.1">
    <property type="nucleotide sequence ID" value="NZ_JALPQF010000011.1"/>
</dbReference>
<comment type="caution">
    <text evidence="1">The sequence shown here is derived from an EMBL/GenBank/DDBJ whole genome shotgun (WGS) entry which is preliminary data.</text>
</comment>
<protein>
    <recommendedName>
        <fullName evidence="3">YD repeat-containing protein</fullName>
    </recommendedName>
</protein>
<accession>A0ABT0HAD8</accession>
<dbReference type="EMBL" id="JALPQF010000011">
    <property type="protein sequence ID" value="MCK8481316.1"/>
    <property type="molecule type" value="Genomic_DNA"/>
</dbReference>
<dbReference type="Proteomes" id="UP001203687">
    <property type="component" value="Unassembled WGS sequence"/>
</dbReference>
<evidence type="ECO:0000313" key="2">
    <source>
        <dbReference type="Proteomes" id="UP001203687"/>
    </source>
</evidence>
<organism evidence="1 2">
    <name type="scientific">Psychroserpens algicola</name>
    <dbReference type="NCBI Taxonomy" id="1719034"/>
    <lineage>
        <taxon>Bacteria</taxon>
        <taxon>Pseudomonadati</taxon>
        <taxon>Bacteroidota</taxon>
        <taxon>Flavobacteriia</taxon>
        <taxon>Flavobacteriales</taxon>
        <taxon>Flavobacteriaceae</taxon>
        <taxon>Psychroserpens</taxon>
    </lineage>
</organism>
<sequence length="312" mass="36338">MKQLFFLLAFSFLIFSCENESTDSSDGNNPEVPELILKEMLVVNETTGAQEQSYFNTLGQMIKNDEYVNSSFISKDKLFYNLNNQRDSLHGRWGFEGETLKYSYENGLLTNILIDPISQAENINFNISYDGNEMIVTNDNLNNGLIRKYIFTDESHETLIAEELIYTPENSYNLPDVRYEYSYGPNSNLTERTKLVLNEDTQILEAISSTQYTYDTKKNPFKSLPGTNYLVSNNEFIGYYSTIFRLNHQSNNNVLSKTEITDVNPRQWIYEYEYNEFGYPINIKESYYFGTNEDGVLNLIDIHYKTLAYYDN</sequence>
<keyword evidence="2" id="KW-1185">Reference proteome</keyword>
<dbReference type="PROSITE" id="PS51257">
    <property type="entry name" value="PROKAR_LIPOPROTEIN"/>
    <property type="match status" value="1"/>
</dbReference>
<gene>
    <name evidence="1" type="ORF">MUY34_11820</name>
</gene>
<evidence type="ECO:0008006" key="3">
    <source>
        <dbReference type="Google" id="ProtNLM"/>
    </source>
</evidence>
<reference evidence="1" key="1">
    <citation type="submission" date="2022-04" db="EMBL/GenBank/DDBJ databases">
        <authorList>
            <person name="Ren T."/>
        </authorList>
    </citation>
    <scope>NUCLEOTIDE SEQUENCE</scope>
    <source>
        <strain evidence="1">F63249</strain>
    </source>
</reference>
<name>A0ABT0HAD8_9FLAO</name>
<dbReference type="Gene3D" id="2.40.128.720">
    <property type="match status" value="1"/>
</dbReference>